<dbReference type="InterPro" id="IPR009932">
    <property type="entry name" value="RCS1"/>
</dbReference>
<dbReference type="AlphaFoldDB" id="A0AA35LFX1"/>
<sequence length="283" mass="32198">MASVFQSVVGSAVGWRNHEILPDLEESPLPDRFRKKSSRNLTSMRMSLRKRMPLKEMEVNIDENPTWESLEAKEKRQNLRTLTRTAKNAFGTVSQKIQKSCQGPTRSLVSSWNKASVGGSSRGSAKTQSRPPRTPRRKSNRLAAVSTPTSDTRIVSPSGKRSPFQPGSCRLKKELLPLRRSMRAAALRSPYGSPASVRQRRQFDCNLELVSTGIRQLKRLSRAFNDIIVQEERDQAIVNYYQVMAQNLRAAQVRSRNLSQSSLRRQVAKLRWELSSWAENNFK</sequence>
<evidence type="ECO:0000256" key="1">
    <source>
        <dbReference type="SAM" id="MobiDB-lite"/>
    </source>
</evidence>
<dbReference type="PANTHER" id="PTHR35819:SF1">
    <property type="entry name" value="PROTEIN PIMREG"/>
    <property type="match status" value="1"/>
</dbReference>
<evidence type="ECO:0000313" key="2">
    <source>
        <dbReference type="EMBL" id="CAI5795087.1"/>
    </source>
</evidence>
<organism evidence="2 3">
    <name type="scientific">Podarcis lilfordi</name>
    <name type="common">Lilford's wall lizard</name>
    <dbReference type="NCBI Taxonomy" id="74358"/>
    <lineage>
        <taxon>Eukaryota</taxon>
        <taxon>Metazoa</taxon>
        <taxon>Chordata</taxon>
        <taxon>Craniata</taxon>
        <taxon>Vertebrata</taxon>
        <taxon>Euteleostomi</taxon>
        <taxon>Lepidosauria</taxon>
        <taxon>Squamata</taxon>
        <taxon>Bifurcata</taxon>
        <taxon>Unidentata</taxon>
        <taxon>Episquamata</taxon>
        <taxon>Laterata</taxon>
        <taxon>Lacertibaenia</taxon>
        <taxon>Lacertidae</taxon>
        <taxon>Podarcis</taxon>
    </lineage>
</organism>
<accession>A0AA35LFX1</accession>
<feature type="compositionally biased region" description="Polar residues" evidence="1">
    <location>
        <begin position="146"/>
        <end position="155"/>
    </location>
</feature>
<dbReference type="Proteomes" id="UP001178461">
    <property type="component" value="Chromosome 15"/>
</dbReference>
<name>A0AA35LFX1_9SAUR</name>
<feature type="region of interest" description="Disordered" evidence="1">
    <location>
        <begin position="94"/>
        <end position="169"/>
    </location>
</feature>
<proteinExistence type="predicted"/>
<keyword evidence="3" id="KW-1185">Reference proteome</keyword>
<evidence type="ECO:0008006" key="4">
    <source>
        <dbReference type="Google" id="ProtNLM"/>
    </source>
</evidence>
<dbReference type="Pfam" id="PF07326">
    <property type="entry name" value="RCS1"/>
    <property type="match status" value="1"/>
</dbReference>
<protein>
    <recommendedName>
        <fullName evidence="4">PICALM interacting mitotic regulator</fullName>
    </recommendedName>
</protein>
<reference evidence="2" key="1">
    <citation type="submission" date="2022-12" db="EMBL/GenBank/DDBJ databases">
        <authorList>
            <person name="Alioto T."/>
            <person name="Alioto T."/>
            <person name="Gomez Garrido J."/>
        </authorList>
    </citation>
    <scope>NUCLEOTIDE SEQUENCE</scope>
</reference>
<feature type="compositionally biased region" description="Polar residues" evidence="1">
    <location>
        <begin position="94"/>
        <end position="131"/>
    </location>
</feature>
<dbReference type="PANTHER" id="PTHR35819">
    <property type="entry name" value="PICALM INTERACTING MITOTIC REGULATOR PIMREG"/>
    <property type="match status" value="1"/>
</dbReference>
<dbReference type="EMBL" id="OX395141">
    <property type="protein sequence ID" value="CAI5795087.1"/>
    <property type="molecule type" value="Genomic_DNA"/>
</dbReference>
<gene>
    <name evidence="2" type="ORF">PODLI_1B001263</name>
</gene>
<evidence type="ECO:0000313" key="3">
    <source>
        <dbReference type="Proteomes" id="UP001178461"/>
    </source>
</evidence>